<organism evidence="1 2">
    <name type="scientific">Araneus ventricosus</name>
    <name type="common">Orbweaver spider</name>
    <name type="synonym">Epeira ventricosa</name>
    <dbReference type="NCBI Taxonomy" id="182803"/>
    <lineage>
        <taxon>Eukaryota</taxon>
        <taxon>Metazoa</taxon>
        <taxon>Ecdysozoa</taxon>
        <taxon>Arthropoda</taxon>
        <taxon>Chelicerata</taxon>
        <taxon>Arachnida</taxon>
        <taxon>Araneae</taxon>
        <taxon>Araneomorphae</taxon>
        <taxon>Entelegynae</taxon>
        <taxon>Araneoidea</taxon>
        <taxon>Araneidae</taxon>
        <taxon>Araneus</taxon>
    </lineage>
</organism>
<gene>
    <name evidence="1" type="ORF">AVEN_84580_1</name>
</gene>
<name>A0A4Y2C2U0_ARAVE</name>
<evidence type="ECO:0000313" key="2">
    <source>
        <dbReference type="Proteomes" id="UP000499080"/>
    </source>
</evidence>
<dbReference type="Proteomes" id="UP000499080">
    <property type="component" value="Unassembled WGS sequence"/>
</dbReference>
<evidence type="ECO:0000313" key="1">
    <source>
        <dbReference type="EMBL" id="GBL98075.1"/>
    </source>
</evidence>
<proteinExistence type="predicted"/>
<accession>A0A4Y2C2U0</accession>
<sequence>MSVNLRPFRATLSLLNMKKFDGDRSGKHGGVRLFSNPILRQKPLHKRSVIPPCIIGRGEQPTETLVFDAFTPISKHFIPRVQSHLYTPASTLHDFGLLIYPIC</sequence>
<keyword evidence="2" id="KW-1185">Reference proteome</keyword>
<reference evidence="1 2" key="1">
    <citation type="journal article" date="2019" name="Sci. Rep.">
        <title>Orb-weaving spider Araneus ventricosus genome elucidates the spidroin gene catalogue.</title>
        <authorList>
            <person name="Kono N."/>
            <person name="Nakamura H."/>
            <person name="Ohtoshi R."/>
            <person name="Moran D.A.P."/>
            <person name="Shinohara A."/>
            <person name="Yoshida Y."/>
            <person name="Fujiwara M."/>
            <person name="Mori M."/>
            <person name="Tomita M."/>
            <person name="Arakawa K."/>
        </authorList>
    </citation>
    <scope>NUCLEOTIDE SEQUENCE [LARGE SCALE GENOMIC DNA]</scope>
</reference>
<dbReference type="AlphaFoldDB" id="A0A4Y2C2U0"/>
<dbReference type="EMBL" id="BGPR01000136">
    <property type="protein sequence ID" value="GBL98075.1"/>
    <property type="molecule type" value="Genomic_DNA"/>
</dbReference>
<comment type="caution">
    <text evidence="1">The sequence shown here is derived from an EMBL/GenBank/DDBJ whole genome shotgun (WGS) entry which is preliminary data.</text>
</comment>
<protein>
    <submittedName>
        <fullName evidence="1">Uncharacterized protein</fullName>
    </submittedName>
</protein>